<sequence>MHAATADDAPATSGEAANTPEHVPTTSAPPDPDSTSVISSAPATDDLEPVEAQATSLKADGNDAASIRPVTPDATTSAQTQLAAGGSNDTADNPESEEPAQKASQGEVMQGVEATDQAPTSTPAKTEPLSEKTPAQADAAQPLKPEDTIQVTPASTGRGRGGGRPRGRGRGGGRGSKRKRERDDDELTEDSEVYTPVVTTTKSGRSVQKPAAFVPPPASPTASNKRKRSYRKNPESAVCKVCLRGTSPITNMIVFCDGCNTPYHQYCHFPPIEQAVVNELDKEWYCKQCEKERVLPVPESQVANFISGEGASLEQRQRYFASLSPGMLVTLLIRATTLKPDLPLFPPDFQARTGSIGQIAQHQGPSIGANGHTHPGAASHPAQISHSMPTPTAYPQQSHYAMPQHYQPATAGATHMQPQQQHYMQHYPQHHYGPEVHPPNYPRPGHGLMRTLPAAHEDMQWLVDDGDRYGVFSHMYQVNPQGNGPMRGPAQ</sequence>
<evidence type="ECO:0000256" key="4">
    <source>
        <dbReference type="ARBA" id="ARBA00022833"/>
    </source>
</evidence>
<proteinExistence type="predicted"/>
<dbReference type="GO" id="GO:0008270">
    <property type="term" value="F:zinc ion binding"/>
    <property type="evidence" value="ECO:0007669"/>
    <property type="project" value="UniProtKB-KW"/>
</dbReference>
<reference evidence="9" key="1">
    <citation type="journal article" date="2020" name="Stud. Mycol.">
        <title>101 Dothideomycetes genomes: a test case for predicting lifestyles and emergence of pathogens.</title>
        <authorList>
            <person name="Haridas S."/>
            <person name="Albert R."/>
            <person name="Binder M."/>
            <person name="Bloem J."/>
            <person name="Labutti K."/>
            <person name="Salamov A."/>
            <person name="Andreopoulos B."/>
            <person name="Baker S."/>
            <person name="Barry K."/>
            <person name="Bills G."/>
            <person name="Bluhm B."/>
            <person name="Cannon C."/>
            <person name="Castanera R."/>
            <person name="Culley D."/>
            <person name="Daum C."/>
            <person name="Ezra D."/>
            <person name="Gonzalez J."/>
            <person name="Henrissat B."/>
            <person name="Kuo A."/>
            <person name="Liang C."/>
            <person name="Lipzen A."/>
            <person name="Lutzoni F."/>
            <person name="Magnuson J."/>
            <person name="Mondo S."/>
            <person name="Nolan M."/>
            <person name="Ohm R."/>
            <person name="Pangilinan J."/>
            <person name="Park H.-J."/>
            <person name="Ramirez L."/>
            <person name="Alfaro M."/>
            <person name="Sun H."/>
            <person name="Tritt A."/>
            <person name="Yoshinaga Y."/>
            <person name="Zwiers L.-H."/>
            <person name="Turgeon B."/>
            <person name="Goodwin S."/>
            <person name="Spatafora J."/>
            <person name="Crous P."/>
            <person name="Grigoriev I."/>
        </authorList>
    </citation>
    <scope>NUCLEOTIDE SEQUENCE</scope>
    <source>
        <strain evidence="9">CBS 113389</strain>
    </source>
</reference>
<evidence type="ECO:0000256" key="7">
    <source>
        <dbReference type="SAM" id="MobiDB-lite"/>
    </source>
</evidence>
<feature type="compositionally biased region" description="Polar residues" evidence="7">
    <location>
        <begin position="197"/>
        <end position="206"/>
    </location>
</feature>
<dbReference type="GO" id="GO:0003677">
    <property type="term" value="F:DNA binding"/>
    <property type="evidence" value="ECO:0007669"/>
    <property type="project" value="TreeGrafter"/>
</dbReference>
<dbReference type="SMART" id="SM00249">
    <property type="entry name" value="PHD"/>
    <property type="match status" value="1"/>
</dbReference>
<dbReference type="GO" id="GO:0045814">
    <property type="term" value="P:negative regulation of gene expression, epigenetic"/>
    <property type="evidence" value="ECO:0007669"/>
    <property type="project" value="TreeGrafter"/>
</dbReference>
<dbReference type="InterPro" id="IPR013083">
    <property type="entry name" value="Znf_RING/FYVE/PHD"/>
</dbReference>
<dbReference type="PROSITE" id="PS01359">
    <property type="entry name" value="ZF_PHD_1"/>
    <property type="match status" value="1"/>
</dbReference>
<dbReference type="InterPro" id="IPR019787">
    <property type="entry name" value="Znf_PHD-finger"/>
</dbReference>
<keyword evidence="4" id="KW-0862">Zinc</keyword>
<dbReference type="AlphaFoldDB" id="A0A6A6Q661"/>
<feature type="compositionally biased region" description="Acidic residues" evidence="7">
    <location>
        <begin position="183"/>
        <end position="192"/>
    </location>
</feature>
<evidence type="ECO:0000313" key="9">
    <source>
        <dbReference type="EMBL" id="KAF2487561.1"/>
    </source>
</evidence>
<dbReference type="InterPro" id="IPR019786">
    <property type="entry name" value="Zinc_finger_PHD-type_CS"/>
</dbReference>
<feature type="compositionally biased region" description="Polar residues" evidence="7">
    <location>
        <begin position="73"/>
        <end position="91"/>
    </location>
</feature>
<dbReference type="Proteomes" id="UP000799767">
    <property type="component" value="Unassembled WGS sequence"/>
</dbReference>
<feature type="region of interest" description="Disordered" evidence="7">
    <location>
        <begin position="361"/>
        <end position="396"/>
    </location>
</feature>
<dbReference type="Gene3D" id="3.30.40.10">
    <property type="entry name" value="Zinc/RING finger domain, C3HC4 (zinc finger)"/>
    <property type="match status" value="1"/>
</dbReference>
<evidence type="ECO:0000256" key="3">
    <source>
        <dbReference type="ARBA" id="ARBA00022771"/>
    </source>
</evidence>
<gene>
    <name evidence="9" type="ORF">BDY17DRAFT_289198</name>
</gene>
<keyword evidence="2" id="KW-0479">Metal-binding</keyword>
<dbReference type="OrthoDB" id="5863171at2759"/>
<evidence type="ECO:0000256" key="5">
    <source>
        <dbReference type="ARBA" id="ARBA00023242"/>
    </source>
</evidence>
<dbReference type="GeneID" id="54473323"/>
<name>A0A6A6Q661_9PEZI</name>
<feature type="region of interest" description="Disordered" evidence="7">
    <location>
        <begin position="1"/>
        <end position="230"/>
    </location>
</feature>
<dbReference type="PANTHER" id="PTHR12628">
    <property type="entry name" value="POLYCOMB-LIKE TRANSCRIPTION FACTOR"/>
    <property type="match status" value="1"/>
</dbReference>
<evidence type="ECO:0000256" key="2">
    <source>
        <dbReference type="ARBA" id="ARBA00022723"/>
    </source>
</evidence>
<feature type="compositionally biased region" description="Polar residues" evidence="7">
    <location>
        <begin position="382"/>
        <end position="396"/>
    </location>
</feature>
<dbReference type="GO" id="GO:0003682">
    <property type="term" value="F:chromatin binding"/>
    <property type="evidence" value="ECO:0007669"/>
    <property type="project" value="TreeGrafter"/>
</dbReference>
<comment type="subcellular location">
    <subcellularLocation>
        <location evidence="1">Nucleus</location>
    </subcellularLocation>
</comment>
<dbReference type="SUPFAM" id="SSF57903">
    <property type="entry name" value="FYVE/PHD zinc finger"/>
    <property type="match status" value="1"/>
</dbReference>
<evidence type="ECO:0000313" key="10">
    <source>
        <dbReference type="Proteomes" id="UP000799767"/>
    </source>
</evidence>
<organism evidence="9 10">
    <name type="scientific">Neohortaea acidophila</name>
    <dbReference type="NCBI Taxonomy" id="245834"/>
    <lineage>
        <taxon>Eukaryota</taxon>
        <taxon>Fungi</taxon>
        <taxon>Dikarya</taxon>
        <taxon>Ascomycota</taxon>
        <taxon>Pezizomycotina</taxon>
        <taxon>Dothideomycetes</taxon>
        <taxon>Dothideomycetidae</taxon>
        <taxon>Mycosphaerellales</taxon>
        <taxon>Teratosphaeriaceae</taxon>
        <taxon>Neohortaea</taxon>
    </lineage>
</organism>
<dbReference type="PROSITE" id="PS50016">
    <property type="entry name" value="ZF_PHD_2"/>
    <property type="match status" value="1"/>
</dbReference>
<evidence type="ECO:0000259" key="8">
    <source>
        <dbReference type="PROSITE" id="PS50016"/>
    </source>
</evidence>
<keyword evidence="5" id="KW-0539">Nucleus</keyword>
<dbReference type="GO" id="GO:0005634">
    <property type="term" value="C:nucleus"/>
    <property type="evidence" value="ECO:0007669"/>
    <property type="project" value="UniProtKB-SubCell"/>
</dbReference>
<dbReference type="InterPro" id="IPR001965">
    <property type="entry name" value="Znf_PHD"/>
</dbReference>
<dbReference type="InterPro" id="IPR011011">
    <property type="entry name" value="Znf_FYVE_PHD"/>
</dbReference>
<keyword evidence="3 6" id="KW-0863">Zinc-finger</keyword>
<protein>
    <recommendedName>
        <fullName evidence="8">PHD-type domain-containing protein</fullName>
    </recommendedName>
</protein>
<evidence type="ECO:0000256" key="6">
    <source>
        <dbReference type="PROSITE-ProRule" id="PRU00146"/>
    </source>
</evidence>
<evidence type="ECO:0000256" key="1">
    <source>
        <dbReference type="ARBA" id="ARBA00004123"/>
    </source>
</evidence>
<feature type="domain" description="PHD-type" evidence="8">
    <location>
        <begin position="236"/>
        <end position="292"/>
    </location>
</feature>
<feature type="compositionally biased region" description="Basic residues" evidence="7">
    <location>
        <begin position="161"/>
        <end position="180"/>
    </location>
</feature>
<dbReference type="PANTHER" id="PTHR12628:SF10">
    <property type="entry name" value="HOMEOBOX DOMAIN-CONTAINING PROTEIN"/>
    <property type="match status" value="1"/>
</dbReference>
<dbReference type="Pfam" id="PF00628">
    <property type="entry name" value="PHD"/>
    <property type="match status" value="1"/>
</dbReference>
<dbReference type="EMBL" id="MU001631">
    <property type="protein sequence ID" value="KAF2487561.1"/>
    <property type="molecule type" value="Genomic_DNA"/>
</dbReference>
<dbReference type="CDD" id="cd15502">
    <property type="entry name" value="PHD_Phf1p_Phf2p_like"/>
    <property type="match status" value="1"/>
</dbReference>
<dbReference type="RefSeq" id="XP_033594130.1">
    <property type="nucleotide sequence ID" value="XM_033732321.1"/>
</dbReference>
<keyword evidence="10" id="KW-1185">Reference proteome</keyword>
<accession>A0A6A6Q661</accession>